<keyword evidence="3" id="KW-1185">Reference proteome</keyword>
<dbReference type="EMBL" id="CP048286">
    <property type="protein sequence ID" value="QHW32358.1"/>
    <property type="molecule type" value="Genomic_DNA"/>
</dbReference>
<feature type="transmembrane region" description="Helical" evidence="1">
    <location>
        <begin position="187"/>
        <end position="205"/>
    </location>
</feature>
<reference evidence="2 3" key="1">
    <citation type="submission" date="2020-02" db="EMBL/GenBank/DDBJ databases">
        <title>Paenibacillus sp. nov., isolated from rhizosphere soil of tomato.</title>
        <authorList>
            <person name="Weon H.-Y."/>
            <person name="Lee S.A."/>
        </authorList>
    </citation>
    <scope>NUCLEOTIDE SEQUENCE [LARGE SCALE GENOMIC DNA]</scope>
    <source>
        <strain evidence="2 3">14171R-81</strain>
    </source>
</reference>
<gene>
    <name evidence="2" type="ORF">GZH47_17110</name>
</gene>
<dbReference type="Pfam" id="PF10067">
    <property type="entry name" value="DUF2306"/>
    <property type="match status" value="1"/>
</dbReference>
<evidence type="ECO:0000313" key="3">
    <source>
        <dbReference type="Proteomes" id="UP000479114"/>
    </source>
</evidence>
<keyword evidence="1" id="KW-0472">Membrane</keyword>
<dbReference type="Proteomes" id="UP000479114">
    <property type="component" value="Chromosome"/>
</dbReference>
<feature type="transmembrane region" description="Helical" evidence="1">
    <location>
        <begin position="105"/>
        <end position="123"/>
    </location>
</feature>
<feature type="transmembrane region" description="Helical" evidence="1">
    <location>
        <begin position="144"/>
        <end position="167"/>
    </location>
</feature>
<evidence type="ECO:0000313" key="2">
    <source>
        <dbReference type="EMBL" id="QHW32358.1"/>
    </source>
</evidence>
<dbReference type="KEGG" id="prz:GZH47_17110"/>
<feature type="transmembrane region" description="Helical" evidence="1">
    <location>
        <begin position="46"/>
        <end position="67"/>
    </location>
</feature>
<dbReference type="InterPro" id="IPR018750">
    <property type="entry name" value="DUF2306_membrane"/>
</dbReference>
<feature type="transmembrane region" description="Helical" evidence="1">
    <location>
        <begin position="7"/>
        <end position="26"/>
    </location>
</feature>
<keyword evidence="1" id="KW-0812">Transmembrane</keyword>
<evidence type="ECO:0000256" key="1">
    <source>
        <dbReference type="SAM" id="Phobius"/>
    </source>
</evidence>
<organism evidence="2 3">
    <name type="scientific">Paenibacillus rhizovicinus</name>
    <dbReference type="NCBI Taxonomy" id="2704463"/>
    <lineage>
        <taxon>Bacteria</taxon>
        <taxon>Bacillati</taxon>
        <taxon>Bacillota</taxon>
        <taxon>Bacilli</taxon>
        <taxon>Bacillales</taxon>
        <taxon>Paenibacillaceae</taxon>
        <taxon>Paenibacillus</taxon>
    </lineage>
</organism>
<proteinExistence type="predicted"/>
<feature type="transmembrane region" description="Helical" evidence="1">
    <location>
        <begin position="79"/>
        <end position="99"/>
    </location>
</feature>
<protein>
    <submittedName>
        <fullName evidence="2">DUF2306 domain-containing protein</fullName>
    </submittedName>
</protein>
<sequence>MKMTRSWWLLVIVSLGVMIPFAAPYLTFDAANSRVNIAPGSVQYPLLVTHILLAAAALLTGFTQFIPRIRTERPQLHRLLGRIYVGSVLISALLALPLVGYMDDFAKATGFAALALIWLFTTYKGYRAAVRRDFGAHRRWMIRSFGITLVAVSGRLLVPILLLTYALLHGFSLPEGREGMVEDVLNVNIWAGLIANLMIVEWAVLKPKEQKA</sequence>
<accession>A0A6C0P1K1</accession>
<dbReference type="AlphaFoldDB" id="A0A6C0P1K1"/>
<name>A0A6C0P1K1_9BACL</name>
<keyword evidence="1" id="KW-1133">Transmembrane helix</keyword>